<dbReference type="AlphaFoldDB" id="A0A1H3HRC0"/>
<evidence type="ECO:0008006" key="3">
    <source>
        <dbReference type="Google" id="ProtNLM"/>
    </source>
</evidence>
<dbReference type="STRING" id="321339.SAMN05444340_104115"/>
<evidence type="ECO:0000313" key="1">
    <source>
        <dbReference type="EMBL" id="SDY17970.1"/>
    </source>
</evidence>
<dbReference type="OrthoDB" id="7886719at2"/>
<organism evidence="1 2">
    <name type="scientific">Citreimonas salinaria</name>
    <dbReference type="NCBI Taxonomy" id="321339"/>
    <lineage>
        <taxon>Bacteria</taxon>
        <taxon>Pseudomonadati</taxon>
        <taxon>Pseudomonadota</taxon>
        <taxon>Alphaproteobacteria</taxon>
        <taxon>Rhodobacterales</taxon>
        <taxon>Roseobacteraceae</taxon>
        <taxon>Citreimonas</taxon>
    </lineage>
</organism>
<protein>
    <recommendedName>
        <fullName evidence="3">Prophage protein</fullName>
    </recommendedName>
</protein>
<dbReference type="Proteomes" id="UP000199286">
    <property type="component" value="Unassembled WGS sequence"/>
</dbReference>
<keyword evidence="2" id="KW-1185">Reference proteome</keyword>
<dbReference type="EMBL" id="FNPF01000004">
    <property type="protein sequence ID" value="SDY17970.1"/>
    <property type="molecule type" value="Genomic_DNA"/>
</dbReference>
<dbReference type="RefSeq" id="WP_089881164.1">
    <property type="nucleotide sequence ID" value="NZ_FNPF01000004.1"/>
</dbReference>
<evidence type="ECO:0000313" key="2">
    <source>
        <dbReference type="Proteomes" id="UP000199286"/>
    </source>
</evidence>
<proteinExistence type="predicted"/>
<gene>
    <name evidence="1" type="ORF">SAMN05444340_104115</name>
</gene>
<reference evidence="1 2" key="1">
    <citation type="submission" date="2016-10" db="EMBL/GenBank/DDBJ databases">
        <authorList>
            <person name="de Groot N.N."/>
        </authorList>
    </citation>
    <scope>NUCLEOTIDE SEQUENCE [LARGE SCALE GENOMIC DNA]</scope>
    <source>
        <strain evidence="1 2">DSM 26880</strain>
    </source>
</reference>
<sequence length="68" mass="7358">MNEKMNDPSHRAYQVYALLRCAMLAEENETSGVDWTGTATVLGLAGELMASVIDSIELNEKAAQKEAA</sequence>
<accession>A0A1H3HRC0</accession>
<name>A0A1H3HRC0_9RHOB</name>